<accession>A0A533QNP1</accession>
<dbReference type="EMBL" id="SULG01000025">
    <property type="protein sequence ID" value="TLD42200.1"/>
    <property type="molecule type" value="Genomic_DNA"/>
</dbReference>
<proteinExistence type="predicted"/>
<organism evidence="1 2">
    <name type="scientific">Candidatus Jettenia ecosi</name>
    <dbReference type="NCBI Taxonomy" id="2494326"/>
    <lineage>
        <taxon>Bacteria</taxon>
        <taxon>Pseudomonadati</taxon>
        <taxon>Planctomycetota</taxon>
        <taxon>Candidatus Brocadiia</taxon>
        <taxon>Candidatus Brocadiales</taxon>
        <taxon>Candidatus Brocadiaceae</taxon>
        <taxon>Candidatus Jettenia</taxon>
    </lineage>
</organism>
<dbReference type="Proteomes" id="UP000319783">
    <property type="component" value="Unassembled WGS sequence"/>
</dbReference>
<name>A0A533QNP1_9BACT</name>
<evidence type="ECO:0000313" key="1">
    <source>
        <dbReference type="EMBL" id="TLD42200.1"/>
    </source>
</evidence>
<gene>
    <name evidence="1" type="ORF">JETT_1524</name>
</gene>
<protein>
    <submittedName>
        <fullName evidence="1">Uncharacterized protein</fullName>
    </submittedName>
</protein>
<dbReference type="AlphaFoldDB" id="A0A533QNP1"/>
<comment type="caution">
    <text evidence="1">The sequence shown here is derived from an EMBL/GenBank/DDBJ whole genome shotgun (WGS) entry which is preliminary data.</text>
</comment>
<evidence type="ECO:0000313" key="2">
    <source>
        <dbReference type="Proteomes" id="UP000319783"/>
    </source>
</evidence>
<sequence length="42" mass="5082">MQRIKIPERRPRRDIFSWYSKDVGNDKLERGREGFSPFLKGD</sequence>
<reference evidence="1 2" key="1">
    <citation type="submission" date="2019-04" db="EMBL/GenBank/DDBJ databases">
        <title>Genome of a novel bacterium Candidatus Jettenia ecosi reconstructed from metagenome of an anammox bioreactor.</title>
        <authorList>
            <person name="Mardanov A.V."/>
            <person name="Beletsky A.V."/>
            <person name="Ravin N.V."/>
            <person name="Botchkova E.A."/>
            <person name="Litti Y.V."/>
            <person name="Nozhevnikova A.N."/>
        </authorList>
    </citation>
    <scope>NUCLEOTIDE SEQUENCE [LARGE SCALE GENOMIC DNA]</scope>
    <source>
        <strain evidence="1">J2</strain>
    </source>
</reference>